<dbReference type="KEGG" id="cid:P73_0701"/>
<accession>A0A0B5DXD4</accession>
<feature type="domain" description="Glycosyltransferase subfamily 4-like N-terminal" evidence="2">
    <location>
        <begin position="80"/>
        <end position="182"/>
    </location>
</feature>
<keyword evidence="4" id="KW-1185">Reference proteome</keyword>
<evidence type="ECO:0000313" key="4">
    <source>
        <dbReference type="Proteomes" id="UP000031521"/>
    </source>
</evidence>
<dbReference type="InterPro" id="IPR001296">
    <property type="entry name" value="Glyco_trans_1"/>
</dbReference>
<dbReference type="STRING" id="1208324.P73_0701"/>
<keyword evidence="3" id="KW-0808">Transferase</keyword>
<proteinExistence type="predicted"/>
<name>A0A0B5DXD4_9RHOB</name>
<evidence type="ECO:0000259" key="2">
    <source>
        <dbReference type="Pfam" id="PF13439"/>
    </source>
</evidence>
<reference evidence="3 4" key="1">
    <citation type="journal article" date="2014" name="Int. J. Syst. Evol. Microbiol.">
        <title>Celeribacter indicus sp. nov., a polycyclic aromatic hydrocarbon-degrading bacterium from deep-sea sediment and reclassification of Huaishuia halophila as Celeribacter halophilus comb. nov.</title>
        <authorList>
            <person name="Lai Q."/>
            <person name="Cao J."/>
            <person name="Yuan J."/>
            <person name="Li F."/>
            <person name="Shao Z."/>
        </authorList>
    </citation>
    <scope>NUCLEOTIDE SEQUENCE [LARGE SCALE GENOMIC DNA]</scope>
    <source>
        <strain evidence="3">P73</strain>
    </source>
</reference>
<dbReference type="GO" id="GO:0016757">
    <property type="term" value="F:glycosyltransferase activity"/>
    <property type="evidence" value="ECO:0007669"/>
    <property type="project" value="InterPro"/>
</dbReference>
<evidence type="ECO:0000259" key="1">
    <source>
        <dbReference type="Pfam" id="PF00534"/>
    </source>
</evidence>
<dbReference type="RefSeq" id="WP_043868492.1">
    <property type="nucleotide sequence ID" value="NZ_CP004393.1"/>
</dbReference>
<dbReference type="EMBL" id="CP004393">
    <property type="protein sequence ID" value="AJE45416.1"/>
    <property type="molecule type" value="Genomic_DNA"/>
</dbReference>
<dbReference type="HOGENOM" id="CLU_009583_14_3_5"/>
<sequence>MKICIATGGYHKPGETFVNRHISELFGGNTCVICNKFSGTNPYDKSVAVRRNDSGVRSALSLGALRDKLRYKTLRAPRGEAKQRLIRFLAEEKPDAILAEFGPEAVALSPLAHELGLPIFSYFRGYDASKDLRKASNVRAYRRWIPELAGVFAVSQFLLDNLARHGISNPRSLVIPSGVNTALFRPAEKRPSSFLFVGRLIEKKSPDHMIRAFCDTAERVPEAHLTVIGEGPLSETCARIAQERGMAGRITLTGPLPHEEVRAHMARTAVLIQHSVTAANGNTEGLPTSIQEALAAGMAVVSTRHAGIPEAVIEGQNGLLVEERDFAGFGAAITALAEDPERVARFGARGRALAEERFDNRMLLAKLETQICAWSAA</sequence>
<organism evidence="3 4">
    <name type="scientific">Celeribacter indicus</name>
    <dbReference type="NCBI Taxonomy" id="1208324"/>
    <lineage>
        <taxon>Bacteria</taxon>
        <taxon>Pseudomonadati</taxon>
        <taxon>Pseudomonadota</taxon>
        <taxon>Alphaproteobacteria</taxon>
        <taxon>Rhodobacterales</taxon>
        <taxon>Roseobacteraceae</taxon>
        <taxon>Celeribacter</taxon>
    </lineage>
</organism>
<dbReference type="InterPro" id="IPR050194">
    <property type="entry name" value="Glycosyltransferase_grp1"/>
</dbReference>
<dbReference type="Proteomes" id="UP000031521">
    <property type="component" value="Chromosome"/>
</dbReference>
<dbReference type="Pfam" id="PF00534">
    <property type="entry name" value="Glycos_transf_1"/>
    <property type="match status" value="1"/>
</dbReference>
<dbReference type="Gene3D" id="3.40.50.2000">
    <property type="entry name" value="Glycogen Phosphorylase B"/>
    <property type="match status" value="2"/>
</dbReference>
<feature type="domain" description="Glycosyl transferase family 1" evidence="1">
    <location>
        <begin position="189"/>
        <end position="351"/>
    </location>
</feature>
<dbReference type="PANTHER" id="PTHR45947">
    <property type="entry name" value="SULFOQUINOVOSYL TRANSFERASE SQD2"/>
    <property type="match status" value="1"/>
</dbReference>
<dbReference type="OrthoDB" id="9790710at2"/>
<dbReference type="InterPro" id="IPR028098">
    <property type="entry name" value="Glyco_trans_4-like_N"/>
</dbReference>
<dbReference type="PANTHER" id="PTHR45947:SF14">
    <property type="entry name" value="SLL1723 PROTEIN"/>
    <property type="match status" value="1"/>
</dbReference>
<dbReference type="SUPFAM" id="SSF53756">
    <property type="entry name" value="UDP-Glycosyltransferase/glycogen phosphorylase"/>
    <property type="match status" value="1"/>
</dbReference>
<dbReference type="AlphaFoldDB" id="A0A0B5DXD4"/>
<gene>
    <name evidence="3" type="ORF">P73_0701</name>
</gene>
<protein>
    <submittedName>
        <fullName evidence="3">Group 1 glycosyl transferase</fullName>
    </submittedName>
</protein>
<dbReference type="Pfam" id="PF13439">
    <property type="entry name" value="Glyco_transf_4"/>
    <property type="match status" value="1"/>
</dbReference>
<evidence type="ECO:0000313" key="3">
    <source>
        <dbReference type="EMBL" id="AJE45416.1"/>
    </source>
</evidence>